<gene>
    <name evidence="10" type="ORF">GRF29_103g1618093</name>
</gene>
<dbReference type="Pfam" id="PF13450">
    <property type="entry name" value="NAD_binding_8"/>
    <property type="match status" value="1"/>
</dbReference>
<sequence>MRSTTATLSLLASTVAALRSSGNGELAGAQPAVAPKRVAIIGAGASGSSAAYHLAQRAHDAGIPVQIDVFERASHIGGRSTTVNPWSDPAQAVELGASIFVEVNQILVNATKAFNLSVRSSLDLEDTVPEVGIWNGKEVVFTMNEGGWWDIARLFWRYGYAPVKANALMKETVGKFLRMYERPVFPWRSLSDVVQLVGLTEVTGLTGEQYLKNKGIGEKFSNEIIQASTRVNYASNLGTIHGVEAMVCLATNGAMSIAGGNWQIFSHMLHSSPSITTHLNTSITHITTHPSHPHTLTTSSNQTLPFDDIIIATPFQFSNLTITPAPHHLPDKIPYVHLHVTHFASPLKLSPSAFGLEPNTPVPQHILTTLQPDESTGPTPHVGRAGFFSISTISTGFNTLLPSPRPEYIYKIFSPHRIDEGFLSRVLRQTVTNEEAERGVKDGTFQHIYSFPENSAFHLIAISDSSSRFIHFRNSSPIGCPLGTAVIAIGTACINACAPQNPVSKQYVAERLISTARSTFAPSCDGNPLSRSKALLTRIKYAQ</sequence>
<proteinExistence type="inferred from homology"/>
<evidence type="ECO:0000256" key="4">
    <source>
        <dbReference type="ARBA" id="ARBA00022729"/>
    </source>
</evidence>
<protein>
    <recommendedName>
        <fullName evidence="9">Prenylcysteine lyase domain-containing protein</fullName>
    </recommendedName>
</protein>
<keyword evidence="3" id="KW-0285">Flavoprotein</keyword>
<dbReference type="GO" id="GO:0001735">
    <property type="term" value="F:prenylcysteine oxidase activity"/>
    <property type="evidence" value="ECO:0007669"/>
    <property type="project" value="InterPro"/>
</dbReference>
<dbReference type="EMBL" id="WVTA01000009">
    <property type="protein sequence ID" value="KAK3207658.1"/>
    <property type="molecule type" value="Genomic_DNA"/>
</dbReference>
<feature type="chain" id="PRO_5042970214" description="Prenylcysteine lyase domain-containing protein" evidence="8">
    <location>
        <begin position="18"/>
        <end position="543"/>
    </location>
</feature>
<dbReference type="Proteomes" id="UP001280581">
    <property type="component" value="Unassembled WGS sequence"/>
</dbReference>
<evidence type="ECO:0000256" key="8">
    <source>
        <dbReference type="SAM" id="SignalP"/>
    </source>
</evidence>
<dbReference type="AlphaFoldDB" id="A0AAN6LVQ3"/>
<evidence type="ECO:0000256" key="2">
    <source>
        <dbReference type="ARBA" id="ARBA00009967"/>
    </source>
</evidence>
<evidence type="ECO:0000313" key="11">
    <source>
        <dbReference type="Proteomes" id="UP001280581"/>
    </source>
</evidence>
<dbReference type="GO" id="GO:0030327">
    <property type="term" value="P:prenylated protein catabolic process"/>
    <property type="evidence" value="ECO:0007669"/>
    <property type="project" value="TreeGrafter"/>
</dbReference>
<dbReference type="SUPFAM" id="SSF51905">
    <property type="entry name" value="FAD/NAD(P)-binding domain"/>
    <property type="match status" value="1"/>
</dbReference>
<evidence type="ECO:0000256" key="1">
    <source>
        <dbReference type="ARBA" id="ARBA00001974"/>
    </source>
</evidence>
<dbReference type="InterPro" id="IPR010795">
    <property type="entry name" value="Prenylcys_lyase"/>
</dbReference>
<comment type="similarity">
    <text evidence="2">Belongs to the prenylcysteine oxidase family.</text>
</comment>
<evidence type="ECO:0000256" key="6">
    <source>
        <dbReference type="ARBA" id="ARBA00023002"/>
    </source>
</evidence>
<evidence type="ECO:0000313" key="10">
    <source>
        <dbReference type="EMBL" id="KAK3207658.1"/>
    </source>
</evidence>
<keyword evidence="6" id="KW-0560">Oxidoreductase</keyword>
<feature type="domain" description="Prenylcysteine lyase" evidence="9">
    <location>
        <begin position="147"/>
        <end position="432"/>
    </location>
</feature>
<keyword evidence="11" id="KW-1185">Reference proteome</keyword>
<dbReference type="Gene3D" id="3.50.50.60">
    <property type="entry name" value="FAD/NAD(P)-binding domain"/>
    <property type="match status" value="1"/>
</dbReference>
<evidence type="ECO:0000256" key="7">
    <source>
        <dbReference type="ARBA" id="ARBA00023180"/>
    </source>
</evidence>
<evidence type="ECO:0000256" key="3">
    <source>
        <dbReference type="ARBA" id="ARBA00022630"/>
    </source>
</evidence>
<evidence type="ECO:0000259" key="9">
    <source>
        <dbReference type="Pfam" id="PF07156"/>
    </source>
</evidence>
<comment type="cofactor">
    <cofactor evidence="1">
        <name>FAD</name>
        <dbReference type="ChEBI" id="CHEBI:57692"/>
    </cofactor>
</comment>
<keyword evidence="7" id="KW-0325">Glycoprotein</keyword>
<dbReference type="InterPro" id="IPR017046">
    <property type="entry name" value="Prenylcysteine_Oxase1"/>
</dbReference>
<dbReference type="InterPro" id="IPR036188">
    <property type="entry name" value="FAD/NAD-bd_sf"/>
</dbReference>
<accession>A0AAN6LVQ3</accession>
<organism evidence="10 11">
    <name type="scientific">Pseudopithomyces chartarum</name>
    <dbReference type="NCBI Taxonomy" id="1892770"/>
    <lineage>
        <taxon>Eukaryota</taxon>
        <taxon>Fungi</taxon>
        <taxon>Dikarya</taxon>
        <taxon>Ascomycota</taxon>
        <taxon>Pezizomycotina</taxon>
        <taxon>Dothideomycetes</taxon>
        <taxon>Pleosporomycetidae</taxon>
        <taxon>Pleosporales</taxon>
        <taxon>Massarineae</taxon>
        <taxon>Didymosphaeriaceae</taxon>
        <taxon>Pseudopithomyces</taxon>
    </lineage>
</organism>
<comment type="caution">
    <text evidence="10">The sequence shown here is derived from an EMBL/GenBank/DDBJ whole genome shotgun (WGS) entry which is preliminary data.</text>
</comment>
<dbReference type="PANTHER" id="PTHR15944:SF0">
    <property type="entry name" value="PRENYLCYSTEINE LYASE DOMAIN-CONTAINING PROTEIN"/>
    <property type="match status" value="1"/>
</dbReference>
<dbReference type="PANTHER" id="PTHR15944">
    <property type="entry name" value="FARNESYLCYSTEINE LYASE"/>
    <property type="match status" value="1"/>
</dbReference>
<evidence type="ECO:0000256" key="5">
    <source>
        <dbReference type="ARBA" id="ARBA00022827"/>
    </source>
</evidence>
<dbReference type="GO" id="GO:0030328">
    <property type="term" value="P:prenylcysteine catabolic process"/>
    <property type="evidence" value="ECO:0007669"/>
    <property type="project" value="InterPro"/>
</dbReference>
<reference evidence="10 11" key="1">
    <citation type="submission" date="2021-02" db="EMBL/GenBank/DDBJ databases">
        <title>Genome assembly of Pseudopithomyces chartarum.</title>
        <authorList>
            <person name="Jauregui R."/>
            <person name="Singh J."/>
            <person name="Voisey C."/>
        </authorList>
    </citation>
    <scope>NUCLEOTIDE SEQUENCE [LARGE SCALE GENOMIC DNA]</scope>
    <source>
        <strain evidence="10 11">AGR01</strain>
    </source>
</reference>
<keyword evidence="5" id="KW-0274">FAD</keyword>
<dbReference type="Pfam" id="PF07156">
    <property type="entry name" value="Prenylcys_lyase"/>
    <property type="match status" value="1"/>
</dbReference>
<name>A0AAN6LVQ3_9PLEO</name>
<feature type="signal peptide" evidence="8">
    <location>
        <begin position="1"/>
        <end position="17"/>
    </location>
</feature>
<keyword evidence="4 8" id="KW-0732">Signal</keyword>